<dbReference type="InterPro" id="IPR014721">
    <property type="entry name" value="Ribsml_uS5_D2-typ_fold_subgr"/>
</dbReference>
<keyword evidence="5" id="KW-1185">Reference proteome</keyword>
<dbReference type="Proteomes" id="UP000002247">
    <property type="component" value="Chromosome"/>
</dbReference>
<dbReference type="InterPro" id="IPR027417">
    <property type="entry name" value="P-loop_NTPase"/>
</dbReference>
<dbReference type="PANTHER" id="PTHR32039">
    <property type="entry name" value="MAGNESIUM-CHELATASE SUBUNIT CHLI"/>
    <property type="match status" value="1"/>
</dbReference>
<name>D6Z8W8_SEGRD</name>
<dbReference type="CDD" id="cd00009">
    <property type="entry name" value="AAA"/>
    <property type="match status" value="1"/>
</dbReference>
<proteinExistence type="inferred from homology"/>
<evidence type="ECO:0000256" key="1">
    <source>
        <dbReference type="ARBA" id="ARBA00006354"/>
    </source>
</evidence>
<dbReference type="STRING" id="640132.Srot_1940"/>
<reference evidence="4 5" key="1">
    <citation type="journal article" date="2010" name="Stand. Genomic Sci.">
        <title>Complete genome sequence of Segniliparus rotundus type strain (CDC 1076).</title>
        <authorList>
            <person name="Sikorski J."/>
            <person name="Lapidus A."/>
            <person name="Copeland A."/>
            <person name="Misra M."/>
            <person name="Glavina Del Rio T."/>
            <person name="Nolan M."/>
            <person name="Lucas S."/>
            <person name="Chen F."/>
            <person name="Tice H."/>
            <person name="Cheng J.F."/>
            <person name="Jando M."/>
            <person name="Schneider S."/>
            <person name="Bruce D."/>
            <person name="Goodwin L."/>
            <person name="Pitluck S."/>
            <person name="Liolios K."/>
            <person name="Mikhailova N."/>
            <person name="Pati A."/>
            <person name="Ivanova N."/>
            <person name="Mavromatis K."/>
            <person name="Chen A."/>
            <person name="Palaniappan K."/>
            <person name="Chertkov O."/>
            <person name="Land M."/>
            <person name="Hauser L."/>
            <person name="Chang Y.J."/>
            <person name="Jeffries C.D."/>
            <person name="Brettin T."/>
            <person name="Detter J.C."/>
            <person name="Han C."/>
            <person name="Rohde M."/>
            <person name="Goker M."/>
            <person name="Bristow J."/>
            <person name="Eisen J.A."/>
            <person name="Markowitz V."/>
            <person name="Hugenholtz P."/>
            <person name="Kyrpides N.C."/>
            <person name="Klenk H.P."/>
        </authorList>
    </citation>
    <scope>NUCLEOTIDE SEQUENCE [LARGE SCALE GENOMIC DNA]</scope>
    <source>
        <strain evidence="5">ATCC BAA-972 / CDC 1076 / CIP 108378 / DSM 44985 / JCM 13578</strain>
    </source>
</reference>
<dbReference type="InterPro" id="IPR020568">
    <property type="entry name" value="Ribosomal_Su5_D2-typ_SF"/>
</dbReference>
<dbReference type="Gene3D" id="3.40.50.300">
    <property type="entry name" value="P-loop containing nucleotide triphosphate hydrolases"/>
    <property type="match status" value="1"/>
</dbReference>
<dbReference type="AlphaFoldDB" id="D6Z8W8"/>
<dbReference type="OrthoDB" id="9813147at2"/>
<dbReference type="InterPro" id="IPR045006">
    <property type="entry name" value="CHLI-like"/>
</dbReference>
<feature type="region of interest" description="Disordered" evidence="2">
    <location>
        <begin position="172"/>
        <end position="191"/>
    </location>
</feature>
<dbReference type="Pfam" id="PF01078">
    <property type="entry name" value="Mg_chelatase"/>
    <property type="match status" value="1"/>
</dbReference>
<comment type="similarity">
    <text evidence="1">Belongs to the Mg-chelatase subunits D/I family. ComM subfamily.</text>
</comment>
<dbReference type="InterPro" id="IPR000523">
    <property type="entry name" value="Mg_chelatse_chII-like_cat_dom"/>
</dbReference>
<dbReference type="eggNOG" id="COG0606">
    <property type="taxonomic scope" value="Bacteria"/>
</dbReference>
<dbReference type="InterPro" id="IPR003593">
    <property type="entry name" value="AAA+_ATPase"/>
</dbReference>
<sequence length="502" mass="53097">MAMGRSHSVGVIGVEGIIIEVEAYLDPGAAGVCLVGLPDTALQESRDRIRAAVRNSGAAWPQGRVTLALSPATVRKVGSMHDAALAVAVLVASGGLPADAAKRAVVLGELALDGRLRPVRGVLPAVLAARRAGWSDVVVPEANLSEAGLVTGLRVHGAPSLTALCSWLRGQRELPQPSPKPQQTADPGPDLADVVGHEEARFALEVAAAGAHHLMLTGPPGVGKTLLAARLVGLLPQLSDDEALEVTAIHSLAGSLSEEHPVVLRPPFIAPHHTTSVTALVGGGVGMATPGAVSKAHCGVLFLDECAEMGAKSLESLRTPLEEGEVRIARRDGVARYPARFQLVLACNPCPCAPSRDLDCVCPPQLRRRYLGKLSGPLIDRVDLRVRLHQISAGMFEHERGESSQTVRARVAEARTAAAKRWQNYGWRTNAQVPGPFLRQEFPLDKPALQPLELALRRGMVSARGADRCLRVAWTLSDLAGKDRPCVSEVAQALSFRDRSAA</sequence>
<evidence type="ECO:0000256" key="2">
    <source>
        <dbReference type="SAM" id="MobiDB-lite"/>
    </source>
</evidence>
<dbReference type="EMBL" id="CP001958">
    <property type="protein sequence ID" value="ADG98398.1"/>
    <property type="molecule type" value="Genomic_DNA"/>
</dbReference>
<dbReference type="Pfam" id="PF13541">
    <property type="entry name" value="ChlI"/>
    <property type="match status" value="1"/>
</dbReference>
<dbReference type="PANTHER" id="PTHR32039:SF7">
    <property type="entry name" value="COMPETENCE PROTEIN COMM"/>
    <property type="match status" value="1"/>
</dbReference>
<dbReference type="InterPro" id="IPR025158">
    <property type="entry name" value="Mg_chelat-rel_C"/>
</dbReference>
<evidence type="ECO:0000259" key="3">
    <source>
        <dbReference type="SMART" id="SM00382"/>
    </source>
</evidence>
<gene>
    <name evidence="4" type="ordered locus">Srot_1940</name>
</gene>
<dbReference type="SUPFAM" id="SSF52540">
    <property type="entry name" value="P-loop containing nucleoside triphosphate hydrolases"/>
    <property type="match status" value="1"/>
</dbReference>
<feature type="domain" description="AAA+ ATPase" evidence="3">
    <location>
        <begin position="210"/>
        <end position="392"/>
    </location>
</feature>
<dbReference type="NCBIfam" id="TIGR00368">
    <property type="entry name" value="YifB family Mg chelatase-like AAA ATPase"/>
    <property type="match status" value="1"/>
</dbReference>
<evidence type="ECO:0000313" key="4">
    <source>
        <dbReference type="EMBL" id="ADG98398.1"/>
    </source>
</evidence>
<dbReference type="KEGG" id="srt:Srot_1940"/>
<organism evidence="4 5">
    <name type="scientific">Segniliparus rotundus (strain ATCC BAA-972 / CDC 1076 / CIP 108378 / DSM 44985 / JCM 13578)</name>
    <dbReference type="NCBI Taxonomy" id="640132"/>
    <lineage>
        <taxon>Bacteria</taxon>
        <taxon>Bacillati</taxon>
        <taxon>Actinomycetota</taxon>
        <taxon>Actinomycetes</taxon>
        <taxon>Mycobacteriales</taxon>
        <taxon>Segniliparaceae</taxon>
        <taxon>Segniliparus</taxon>
    </lineage>
</organism>
<accession>D6Z8W8</accession>
<dbReference type="Pfam" id="PF13335">
    <property type="entry name" value="Mg_chelatase_C"/>
    <property type="match status" value="1"/>
</dbReference>
<protein>
    <submittedName>
        <fullName evidence="4">Mg chelatase, subunit ChlI</fullName>
    </submittedName>
</protein>
<dbReference type="Gene3D" id="3.30.230.10">
    <property type="match status" value="1"/>
</dbReference>
<dbReference type="SMART" id="SM00382">
    <property type="entry name" value="AAA"/>
    <property type="match status" value="1"/>
</dbReference>
<evidence type="ECO:0000313" key="5">
    <source>
        <dbReference type="Proteomes" id="UP000002247"/>
    </source>
</evidence>
<dbReference type="HOGENOM" id="CLU_026145_1_0_11"/>
<dbReference type="SUPFAM" id="SSF54211">
    <property type="entry name" value="Ribosomal protein S5 domain 2-like"/>
    <property type="match status" value="1"/>
</dbReference>
<dbReference type="GO" id="GO:0005524">
    <property type="term" value="F:ATP binding"/>
    <property type="evidence" value="ECO:0007669"/>
    <property type="project" value="InterPro"/>
</dbReference>
<dbReference type="RefSeq" id="WP_013138851.1">
    <property type="nucleotide sequence ID" value="NC_014168.1"/>
</dbReference>
<dbReference type="InterPro" id="IPR004482">
    <property type="entry name" value="Mg_chelat-rel"/>
</dbReference>